<organism evidence="1 2">
    <name type="scientific">Pleurodeles waltl</name>
    <name type="common">Iberian ribbed newt</name>
    <dbReference type="NCBI Taxonomy" id="8319"/>
    <lineage>
        <taxon>Eukaryota</taxon>
        <taxon>Metazoa</taxon>
        <taxon>Chordata</taxon>
        <taxon>Craniata</taxon>
        <taxon>Vertebrata</taxon>
        <taxon>Euteleostomi</taxon>
        <taxon>Amphibia</taxon>
        <taxon>Batrachia</taxon>
        <taxon>Caudata</taxon>
        <taxon>Salamandroidea</taxon>
        <taxon>Salamandridae</taxon>
        <taxon>Pleurodelinae</taxon>
        <taxon>Pleurodeles</taxon>
    </lineage>
</organism>
<evidence type="ECO:0000313" key="1">
    <source>
        <dbReference type="EMBL" id="KAJ1110563.1"/>
    </source>
</evidence>
<name>A0AAV7NBK1_PLEWA</name>
<evidence type="ECO:0000313" key="2">
    <source>
        <dbReference type="Proteomes" id="UP001066276"/>
    </source>
</evidence>
<proteinExistence type="predicted"/>
<accession>A0AAV7NBK1</accession>
<dbReference type="AlphaFoldDB" id="A0AAV7NBK1"/>
<dbReference type="Proteomes" id="UP001066276">
    <property type="component" value="Chromosome 9"/>
</dbReference>
<comment type="caution">
    <text evidence="1">The sequence shown here is derived from an EMBL/GenBank/DDBJ whole genome shotgun (WGS) entry which is preliminary data.</text>
</comment>
<gene>
    <name evidence="1" type="ORF">NDU88_007913</name>
</gene>
<keyword evidence="2" id="KW-1185">Reference proteome</keyword>
<reference evidence="1" key="1">
    <citation type="journal article" date="2022" name="bioRxiv">
        <title>Sequencing and chromosome-scale assembly of the giantPleurodeles waltlgenome.</title>
        <authorList>
            <person name="Brown T."/>
            <person name="Elewa A."/>
            <person name="Iarovenko S."/>
            <person name="Subramanian E."/>
            <person name="Araus A.J."/>
            <person name="Petzold A."/>
            <person name="Susuki M."/>
            <person name="Suzuki K.-i.T."/>
            <person name="Hayashi T."/>
            <person name="Toyoda A."/>
            <person name="Oliveira C."/>
            <person name="Osipova E."/>
            <person name="Leigh N.D."/>
            <person name="Simon A."/>
            <person name="Yun M.H."/>
        </authorList>
    </citation>
    <scope>NUCLEOTIDE SEQUENCE</scope>
    <source>
        <strain evidence="1">20211129_DDA</strain>
        <tissue evidence="1">Liver</tissue>
    </source>
</reference>
<protein>
    <submittedName>
        <fullName evidence="1">Uncharacterized protein</fullName>
    </submittedName>
</protein>
<dbReference type="EMBL" id="JANPWB010000013">
    <property type="protein sequence ID" value="KAJ1110563.1"/>
    <property type="molecule type" value="Genomic_DNA"/>
</dbReference>
<sequence length="147" mass="15352">MAGHLWPGDPVGGGCRALRATGKVVESSWLAPHYSEAHQALSEPPSVVTPALVAPPGEDCWNTVHTAVVQWSKGGALVGVFVLWETSWAGGLTRVEALGAGAFSPPPWPGSFRLLDQYCGCLGDCFCPTPNIGSQVALGLGPLLELY</sequence>